<feature type="region of interest" description="Disordered" evidence="7">
    <location>
        <begin position="330"/>
        <end position="357"/>
    </location>
</feature>
<keyword evidence="6 8" id="KW-0472">Membrane</keyword>
<dbReference type="GeneID" id="20803945"/>
<feature type="compositionally biased region" description="Polar residues" evidence="7">
    <location>
        <begin position="256"/>
        <end position="270"/>
    </location>
</feature>
<protein>
    <recommendedName>
        <fullName evidence="9">Cyclic nucleotide-binding domain-containing protein</fullName>
    </recommendedName>
</protein>
<dbReference type="GO" id="GO:0003254">
    <property type="term" value="P:regulation of membrane depolarization"/>
    <property type="evidence" value="ECO:0007669"/>
    <property type="project" value="TreeGrafter"/>
</dbReference>
<dbReference type="RefSeq" id="XP_009823718.1">
    <property type="nucleotide sequence ID" value="XM_009825416.1"/>
</dbReference>
<dbReference type="EMBL" id="KI913116">
    <property type="protein sequence ID" value="ETV86919.1"/>
    <property type="molecule type" value="Genomic_DNA"/>
</dbReference>
<dbReference type="InterPro" id="IPR051413">
    <property type="entry name" value="K/Na_HCN_channel"/>
</dbReference>
<reference evidence="10" key="1">
    <citation type="submission" date="2013-12" db="EMBL/GenBank/DDBJ databases">
        <title>The Genome Sequence of Aphanomyces astaci APO3.</title>
        <authorList>
            <consortium name="The Broad Institute Genomics Platform"/>
            <person name="Russ C."/>
            <person name="Tyler B."/>
            <person name="van West P."/>
            <person name="Dieguez-Uribeondo J."/>
            <person name="Young S.K."/>
            <person name="Zeng Q."/>
            <person name="Gargeya S."/>
            <person name="Fitzgerald M."/>
            <person name="Abouelleil A."/>
            <person name="Alvarado L."/>
            <person name="Chapman S.B."/>
            <person name="Gainer-Dewar J."/>
            <person name="Goldberg J."/>
            <person name="Griggs A."/>
            <person name="Gujja S."/>
            <person name="Hansen M."/>
            <person name="Howarth C."/>
            <person name="Imamovic A."/>
            <person name="Ireland A."/>
            <person name="Larimer J."/>
            <person name="McCowan C."/>
            <person name="Murphy C."/>
            <person name="Pearson M."/>
            <person name="Poon T.W."/>
            <person name="Priest M."/>
            <person name="Roberts A."/>
            <person name="Saif S."/>
            <person name="Shea T."/>
            <person name="Sykes S."/>
            <person name="Wortman J."/>
            <person name="Nusbaum C."/>
            <person name="Birren B."/>
        </authorList>
    </citation>
    <scope>NUCLEOTIDE SEQUENCE [LARGE SCALE GENOMIC DNA]</scope>
    <source>
        <strain evidence="10">APO3</strain>
    </source>
</reference>
<evidence type="ECO:0000256" key="3">
    <source>
        <dbReference type="ARBA" id="ARBA00022692"/>
    </source>
</evidence>
<organism evidence="10">
    <name type="scientific">Aphanomyces astaci</name>
    <name type="common">Crayfish plague agent</name>
    <dbReference type="NCBI Taxonomy" id="112090"/>
    <lineage>
        <taxon>Eukaryota</taxon>
        <taxon>Sar</taxon>
        <taxon>Stramenopiles</taxon>
        <taxon>Oomycota</taxon>
        <taxon>Saprolegniomycetes</taxon>
        <taxon>Saprolegniales</taxon>
        <taxon>Verrucalvaceae</taxon>
        <taxon>Aphanomyces</taxon>
    </lineage>
</organism>
<dbReference type="PROSITE" id="PS50042">
    <property type="entry name" value="CNMP_BINDING_3"/>
    <property type="match status" value="1"/>
</dbReference>
<feature type="transmembrane region" description="Helical" evidence="8">
    <location>
        <begin position="461"/>
        <end position="481"/>
    </location>
</feature>
<dbReference type="CDD" id="cd00038">
    <property type="entry name" value="CAP_ED"/>
    <property type="match status" value="1"/>
</dbReference>
<feature type="transmembrane region" description="Helical" evidence="8">
    <location>
        <begin position="501"/>
        <end position="522"/>
    </location>
</feature>
<dbReference type="SUPFAM" id="SSF51206">
    <property type="entry name" value="cAMP-binding domain-like"/>
    <property type="match status" value="1"/>
</dbReference>
<dbReference type="GO" id="GO:0005249">
    <property type="term" value="F:voltage-gated potassium channel activity"/>
    <property type="evidence" value="ECO:0007669"/>
    <property type="project" value="TreeGrafter"/>
</dbReference>
<dbReference type="SMART" id="SM00100">
    <property type="entry name" value="cNMP"/>
    <property type="match status" value="1"/>
</dbReference>
<sequence>MQTQQQQHHDTIELVGSWLDTAADKAPSTIAMEISSPIKSLVVAPCHNLTKQPLPLEPPPTTPASIQHNSTVADLQRPSMVATILSPAVGSAMTNDGHVSGPEHSMLSRASASITSASNILQGQPPLGRSNNSSGSSRHTLRNQSSHHSSAALQWTEGFMRQSTRNVRERKNQVVEPVVDGGDSPSGTPSVDGLGGLTLPQQSSKVPEGSTRRTLSHVWPTPDEHTPPDDHGASMVHRASMSLKNIAGGLAPRQPSGASGTSEVSSNFGMSSRRLTHVTSDGTEMQPDDALSSRNAPQTRGSVIVRARSSIMTQINTIAATPRVVPFAPEVMNAPGPAKPSSRRKSSGTNKRPRKHSRFQAIGTKLLMHMTTAHVIDHRRISASSSIERHRQVLEQYHIRSRNEVTTEAQVSIPKYLVSPNSKLYKVWQLWLVAIIYYQVVAVPYSLVFGPADNNPTHDEFGLVTSAMFALDIVLNFMTALTDDDNGGIITNHKVIALNYLQGWFLIDALSAIPIDAIVYYLSTDHSGTFKFIGVLKTSRLPRLARVLSLARILQFLRLPHEWKHWLLYSRYAHLIRLCTTITAFAYIIHVMACVWYGAVASPQWLAWIETNYKDKAATNPYVLSYFSMLTTTMGQSNNLYTNTEYAFSCCCMIQGCLLMAVVFGDVGDLISNYYEDQNNYHHKMESLLASMALMHIPSDLQTRISDYYETMYDRYGTLNGDTVLFTKELSKNLSNEVELYLRMGMITRCPMFRLCSPEFVQELVMQLQFNVFLADDFVVGRGEIGYEMYFIQSGSCDVMQSSVKYDDHARKKNKPIHEATGTLVRTLLEGDFFGEIALLMNCKQSVTLKATTFTEVCVLTRDVFHAITAKYVDDHAVIESFIREKYDPQVLNAAMEMQIDPIQAKRKAIVGCLNDLTERLEYLEARLIRLETPDHNAFFGHDSHHDGRGDGSEKSASHDLR</sequence>
<keyword evidence="5" id="KW-0406">Ion transport</keyword>
<dbReference type="InterPro" id="IPR018488">
    <property type="entry name" value="cNMP-bd_CS"/>
</dbReference>
<dbReference type="PANTHER" id="PTHR45689">
    <property type="entry name" value="I[[H]] CHANNEL, ISOFORM E"/>
    <property type="match status" value="1"/>
</dbReference>
<evidence type="ECO:0000256" key="5">
    <source>
        <dbReference type="ARBA" id="ARBA00023065"/>
    </source>
</evidence>
<evidence type="ECO:0000256" key="4">
    <source>
        <dbReference type="ARBA" id="ARBA00022989"/>
    </source>
</evidence>
<keyword evidence="4 8" id="KW-1133">Transmembrane helix</keyword>
<dbReference type="Gene3D" id="1.10.287.630">
    <property type="entry name" value="Helix hairpin bin"/>
    <property type="match status" value="1"/>
</dbReference>
<dbReference type="Pfam" id="PF00027">
    <property type="entry name" value="cNMP_binding"/>
    <property type="match status" value="1"/>
</dbReference>
<evidence type="ECO:0000259" key="9">
    <source>
        <dbReference type="PROSITE" id="PS50042"/>
    </source>
</evidence>
<dbReference type="OrthoDB" id="421226at2759"/>
<feature type="region of interest" description="Disordered" evidence="7">
    <location>
        <begin position="247"/>
        <end position="301"/>
    </location>
</feature>
<feature type="domain" description="Cyclic nucleotide-binding" evidence="9">
    <location>
        <begin position="752"/>
        <end position="868"/>
    </location>
</feature>
<evidence type="ECO:0000256" key="8">
    <source>
        <dbReference type="SAM" id="Phobius"/>
    </source>
</evidence>
<dbReference type="Gene3D" id="2.60.120.10">
    <property type="entry name" value="Jelly Rolls"/>
    <property type="match status" value="1"/>
</dbReference>
<keyword evidence="3 8" id="KW-0812">Transmembrane</keyword>
<proteinExistence type="predicted"/>
<evidence type="ECO:0000313" key="10">
    <source>
        <dbReference type="EMBL" id="ETV86919.1"/>
    </source>
</evidence>
<evidence type="ECO:0000256" key="1">
    <source>
        <dbReference type="ARBA" id="ARBA00004141"/>
    </source>
</evidence>
<feature type="transmembrane region" description="Helical" evidence="8">
    <location>
        <begin position="428"/>
        <end position="449"/>
    </location>
</feature>
<comment type="subcellular location">
    <subcellularLocation>
        <location evidence="1">Membrane</location>
        <topology evidence="1">Multi-pass membrane protein</topology>
    </subcellularLocation>
</comment>
<dbReference type="GO" id="GO:0098855">
    <property type="term" value="C:HCN channel complex"/>
    <property type="evidence" value="ECO:0007669"/>
    <property type="project" value="TreeGrafter"/>
</dbReference>
<feature type="region of interest" description="Disordered" evidence="7">
    <location>
        <begin position="93"/>
        <end position="231"/>
    </location>
</feature>
<gene>
    <name evidence="10" type="ORF">H257_01949</name>
</gene>
<dbReference type="InterPro" id="IPR018490">
    <property type="entry name" value="cNMP-bd_dom_sf"/>
</dbReference>
<dbReference type="Gene3D" id="1.10.287.70">
    <property type="match status" value="1"/>
</dbReference>
<feature type="compositionally biased region" description="Basic and acidic residues" evidence="7">
    <location>
        <begin position="222"/>
        <end position="231"/>
    </location>
</feature>
<dbReference type="PROSITE" id="PS00888">
    <property type="entry name" value="CNMP_BINDING_1"/>
    <property type="match status" value="1"/>
</dbReference>
<feature type="transmembrane region" description="Helical" evidence="8">
    <location>
        <begin position="575"/>
        <end position="599"/>
    </location>
</feature>
<dbReference type="AlphaFoldDB" id="W4H6J2"/>
<dbReference type="SUPFAM" id="SSF81324">
    <property type="entry name" value="Voltage-gated potassium channels"/>
    <property type="match status" value="1"/>
</dbReference>
<feature type="compositionally biased region" description="Low complexity" evidence="7">
    <location>
        <begin position="128"/>
        <end position="138"/>
    </location>
</feature>
<name>W4H6J2_APHAT</name>
<evidence type="ECO:0000256" key="7">
    <source>
        <dbReference type="SAM" id="MobiDB-lite"/>
    </source>
</evidence>
<feature type="region of interest" description="Disordered" evidence="7">
    <location>
        <begin position="940"/>
        <end position="962"/>
    </location>
</feature>
<evidence type="ECO:0000256" key="6">
    <source>
        <dbReference type="ARBA" id="ARBA00023136"/>
    </source>
</evidence>
<feature type="compositionally biased region" description="Polar residues" evidence="7">
    <location>
        <begin position="142"/>
        <end position="153"/>
    </location>
</feature>
<evidence type="ECO:0000256" key="2">
    <source>
        <dbReference type="ARBA" id="ARBA00022448"/>
    </source>
</evidence>
<feature type="compositionally biased region" description="Basic residues" evidence="7">
    <location>
        <begin position="341"/>
        <end position="357"/>
    </location>
</feature>
<feature type="compositionally biased region" description="Basic and acidic residues" evidence="7">
    <location>
        <begin position="942"/>
        <end position="962"/>
    </location>
</feature>
<feature type="compositionally biased region" description="Polar residues" evidence="7">
    <location>
        <begin position="108"/>
        <end position="122"/>
    </location>
</feature>
<feature type="compositionally biased region" description="Polar residues" evidence="7">
    <location>
        <begin position="292"/>
        <end position="301"/>
    </location>
</feature>
<accession>W4H6J2</accession>
<dbReference type="VEuPathDB" id="FungiDB:H257_01949"/>
<dbReference type="PANTHER" id="PTHR45689:SF5">
    <property type="entry name" value="I[[H]] CHANNEL, ISOFORM E"/>
    <property type="match status" value="1"/>
</dbReference>
<dbReference type="Pfam" id="PF00520">
    <property type="entry name" value="Ion_trans"/>
    <property type="match status" value="1"/>
</dbReference>
<dbReference type="InterPro" id="IPR014710">
    <property type="entry name" value="RmlC-like_jellyroll"/>
</dbReference>
<dbReference type="InterPro" id="IPR005821">
    <property type="entry name" value="Ion_trans_dom"/>
</dbReference>
<keyword evidence="2" id="KW-0813">Transport</keyword>
<dbReference type="InterPro" id="IPR000595">
    <property type="entry name" value="cNMP-bd_dom"/>
</dbReference>
<dbReference type="GO" id="GO:0035725">
    <property type="term" value="P:sodium ion transmembrane transport"/>
    <property type="evidence" value="ECO:0007669"/>
    <property type="project" value="TreeGrafter"/>
</dbReference>